<protein>
    <submittedName>
        <fullName evidence="1">Uncharacterized protein</fullName>
    </submittedName>
</protein>
<proteinExistence type="predicted"/>
<dbReference type="AlphaFoldDB" id="A0A1V2L371"/>
<dbReference type="Proteomes" id="UP000189513">
    <property type="component" value="Unassembled WGS sequence"/>
</dbReference>
<gene>
    <name evidence="1" type="ORF">BON22_4681</name>
</gene>
<dbReference type="EMBL" id="MPUK01000011">
    <property type="protein sequence ID" value="ONH65501.1"/>
    <property type="molecule type" value="Genomic_DNA"/>
</dbReference>
<keyword evidence="2" id="KW-1185">Reference proteome</keyword>
<name>A0A1V2L371_CYBFA</name>
<dbReference type="VEuPathDB" id="FungiDB:BON22_4681"/>
<sequence length="184" mass="20451">MITITKPLVNLYITCLSPQRYISSTSSIVFPLVSGTQVITKIIDAKRQPAKTNPKLNPIFDVIIGVNKEIKKLAIQLKEVAIPMETAFVLVLTPSTCKSNNINTCEDNHRNTTNTRCKSNRSNTSINLTTGKLLKQHYKDTNQQSLKVLWGTGKYISPIGIFKFSNKCSMGSDNSIKFTIDKGI</sequence>
<reference evidence="2" key="1">
    <citation type="journal article" date="2017" name="Genome Announc.">
        <title>Genome sequences of Cyberlindnera fabianii 65, Pichia kudriavzevii 129, and Saccharomyces cerevisiae 131 isolated from fermented masau fruits in Zimbabwe.</title>
        <authorList>
            <person name="van Rijswijck I.M.H."/>
            <person name="Derks M.F.L."/>
            <person name="Abee T."/>
            <person name="de Ridder D."/>
            <person name="Smid E.J."/>
        </authorList>
    </citation>
    <scope>NUCLEOTIDE SEQUENCE [LARGE SCALE GENOMIC DNA]</scope>
    <source>
        <strain evidence="2">65</strain>
    </source>
</reference>
<evidence type="ECO:0000313" key="1">
    <source>
        <dbReference type="EMBL" id="ONH65501.1"/>
    </source>
</evidence>
<comment type="caution">
    <text evidence="1">The sequence shown here is derived from an EMBL/GenBank/DDBJ whole genome shotgun (WGS) entry which is preliminary data.</text>
</comment>
<organism evidence="1 2">
    <name type="scientific">Cyberlindnera fabianii</name>
    <name type="common">Yeast</name>
    <name type="synonym">Hansenula fabianii</name>
    <dbReference type="NCBI Taxonomy" id="36022"/>
    <lineage>
        <taxon>Eukaryota</taxon>
        <taxon>Fungi</taxon>
        <taxon>Dikarya</taxon>
        <taxon>Ascomycota</taxon>
        <taxon>Saccharomycotina</taxon>
        <taxon>Saccharomycetes</taxon>
        <taxon>Phaffomycetales</taxon>
        <taxon>Phaffomycetaceae</taxon>
        <taxon>Cyberlindnera</taxon>
    </lineage>
</organism>
<evidence type="ECO:0000313" key="2">
    <source>
        <dbReference type="Proteomes" id="UP000189513"/>
    </source>
</evidence>
<accession>A0A1V2L371</accession>